<dbReference type="InterPro" id="IPR050628">
    <property type="entry name" value="SNF2_RAD54_helicase_TF"/>
</dbReference>
<proteinExistence type="predicted"/>
<evidence type="ECO:0000256" key="1">
    <source>
        <dbReference type="ARBA" id="ARBA00022741"/>
    </source>
</evidence>
<feature type="region of interest" description="Disordered" evidence="4">
    <location>
        <begin position="1076"/>
        <end position="1095"/>
    </location>
</feature>
<dbReference type="Gene3D" id="3.40.50.10810">
    <property type="entry name" value="Tandem AAA-ATPase domain"/>
    <property type="match status" value="1"/>
</dbReference>
<feature type="compositionally biased region" description="Basic and acidic residues" evidence="4">
    <location>
        <begin position="660"/>
        <end position="671"/>
    </location>
</feature>
<evidence type="ECO:0000259" key="5">
    <source>
        <dbReference type="PROSITE" id="PS51192"/>
    </source>
</evidence>
<dbReference type="Proteomes" id="UP001054902">
    <property type="component" value="Unassembled WGS sequence"/>
</dbReference>
<name>A0AAD3CRZ7_9STRA</name>
<dbReference type="Gene3D" id="3.40.50.300">
    <property type="entry name" value="P-loop containing nucleotide triphosphate hydrolases"/>
    <property type="match status" value="1"/>
</dbReference>
<dbReference type="PROSITE" id="PS51194">
    <property type="entry name" value="HELICASE_CTER"/>
    <property type="match status" value="1"/>
</dbReference>
<dbReference type="InterPro" id="IPR000330">
    <property type="entry name" value="SNF2_N"/>
</dbReference>
<evidence type="ECO:0000256" key="2">
    <source>
        <dbReference type="ARBA" id="ARBA00022801"/>
    </source>
</evidence>
<dbReference type="CDD" id="cd18793">
    <property type="entry name" value="SF2_C_SNF"/>
    <property type="match status" value="1"/>
</dbReference>
<feature type="compositionally biased region" description="Acidic residues" evidence="4">
    <location>
        <begin position="672"/>
        <end position="684"/>
    </location>
</feature>
<reference evidence="7 8" key="1">
    <citation type="journal article" date="2021" name="Sci. Rep.">
        <title>The genome of the diatom Chaetoceros tenuissimus carries an ancient integrated fragment of an extant virus.</title>
        <authorList>
            <person name="Hongo Y."/>
            <person name="Kimura K."/>
            <person name="Takaki Y."/>
            <person name="Yoshida Y."/>
            <person name="Baba S."/>
            <person name="Kobayashi G."/>
            <person name="Nagasaki K."/>
            <person name="Hano T."/>
            <person name="Tomaru Y."/>
        </authorList>
    </citation>
    <scope>NUCLEOTIDE SEQUENCE [LARGE SCALE GENOMIC DNA]</scope>
    <source>
        <strain evidence="7 8">NIES-3715</strain>
    </source>
</reference>
<dbReference type="GO" id="GO:0006281">
    <property type="term" value="P:DNA repair"/>
    <property type="evidence" value="ECO:0007669"/>
    <property type="project" value="TreeGrafter"/>
</dbReference>
<dbReference type="InterPro" id="IPR049730">
    <property type="entry name" value="SNF2/RAD54-like_C"/>
</dbReference>
<keyword evidence="2" id="KW-0378">Hydrolase</keyword>
<feature type="compositionally biased region" description="Polar residues" evidence="4">
    <location>
        <begin position="1154"/>
        <end position="1166"/>
    </location>
</feature>
<organism evidence="7 8">
    <name type="scientific">Chaetoceros tenuissimus</name>
    <dbReference type="NCBI Taxonomy" id="426638"/>
    <lineage>
        <taxon>Eukaryota</taxon>
        <taxon>Sar</taxon>
        <taxon>Stramenopiles</taxon>
        <taxon>Ochrophyta</taxon>
        <taxon>Bacillariophyta</taxon>
        <taxon>Coscinodiscophyceae</taxon>
        <taxon>Chaetocerotophycidae</taxon>
        <taxon>Chaetocerotales</taxon>
        <taxon>Chaetocerotaceae</taxon>
        <taxon>Chaetoceros</taxon>
    </lineage>
</organism>
<dbReference type="PROSITE" id="PS51192">
    <property type="entry name" value="HELICASE_ATP_BIND_1"/>
    <property type="match status" value="1"/>
</dbReference>
<dbReference type="InterPro" id="IPR038718">
    <property type="entry name" value="SNF2-like_sf"/>
</dbReference>
<sequence>MSSSSNVPVSEKSSTSSSSDTMTKSTIHDTSPTLVSSFPSSALEFQISSVEKRKERREDAPAGDTCYLSCSESEAEEEKPILKKKIIFVDSDSEDEGDAEWKEGCKDTGFEKDADLYTNGKEDVSCSESENEFSDDEFSDDEGEWYSSTRRKRKFNRKTTYNERPKISTRKDVQVRPLLSSEQKQQELAKIVESGDDYASLNQFLVCLLWDFDFRYTLLHHQYQGVLAVAGVDSVHVCKELEKLSESDKEKVFGLGEDSVEFRREFCVNNMKLVESKGMLLADDMGLGKTIQGLGGAILRNRLVNVIKSATKVIYVPKPTLILGPNDAVLAQWEESLIASGYPQGKIRLFNRKCMTQTSGDAFLLLTRYQLMTEMRSLFQSKLSSIFPKRVNKLFVDRLENQYQASKGKAKNQYREKNETISQCITRLFRNAFRIKWKTEFEMLLVDESHFLRNLEAFWGMGSALLGMYSDRTALLSGTPYNNSSQDMATQMTLIDAKHPAASVRWWDNATKVKAKEDVIKNITGWREVYMLRRDKSLLAKTLPPKSSTKFEVAPFLSEMSIYLNYEKMFLEDLQNFAKYADARSLSPEAIQSMLRAFQNMMAKMSLMRMSLIHPIIPGGREVTMQFSPTRRGLLGSCKAANAKVCVHCARMPSDPLPVKGEKKKEEHNSDDMDTDGNPDDEELGSSLGIAQTVETLVQQEKKKKKNLGDLVPLDRTICDAPEKCGHFIHTKCLKELKESFLESGETPNCPKCTDLRKRLSFIQNESEPSLKMYCEHVEAIRGVKGIQVSSKIQRVIDWALSVPKDEKVIIYSFFKATLDILEGIFVEHFNLECERFDGDVSATARAKAMSRFKESPTCRFLLVSVQSGGVGLNIVEANHVGFVDRWFNPCVHDQAEDRCYRLGQKKAVHVKYFDANKTVDEVMAAINSIKKNNAKILLADGSEINATGDNISFKELGGMLGQMMLFAIGHRGSFNQLEMPYTEELLVAVAEARALAKSGKTPKNDKEKETLNTLLQMTNKNLTNHSSSIAEALFNYASNPNADPTHVQQAHSHDIDANVMDISSEPVTTTLDNMGSIHMSNDDSDDDSEGTVDLLDGFDQDVEDTAGSTNIAGTLHPCVPLSTIKSSELLSDDEEDDIPESVYNLKPKIESLKTGSKGDSSSQGK</sequence>
<feature type="region of interest" description="Disordered" evidence="4">
    <location>
        <begin position="50"/>
        <end position="76"/>
    </location>
</feature>
<feature type="region of interest" description="Disordered" evidence="4">
    <location>
        <begin position="1"/>
        <end position="38"/>
    </location>
</feature>
<feature type="domain" description="Helicase ATP-binding" evidence="5">
    <location>
        <begin position="270"/>
        <end position="498"/>
    </location>
</feature>
<dbReference type="GO" id="GO:0016787">
    <property type="term" value="F:hydrolase activity"/>
    <property type="evidence" value="ECO:0007669"/>
    <property type="project" value="UniProtKB-KW"/>
</dbReference>
<dbReference type="InterPro" id="IPR027417">
    <property type="entry name" value="P-loop_NTPase"/>
</dbReference>
<feature type="region of interest" description="Disordered" evidence="4">
    <location>
        <begin position="657"/>
        <end position="685"/>
    </location>
</feature>
<feature type="compositionally biased region" description="Polar residues" evidence="4">
    <location>
        <begin position="28"/>
        <end position="38"/>
    </location>
</feature>
<feature type="compositionally biased region" description="Basic and acidic residues" evidence="4">
    <location>
        <begin position="50"/>
        <end position="60"/>
    </location>
</feature>
<evidence type="ECO:0000256" key="4">
    <source>
        <dbReference type="SAM" id="MobiDB-lite"/>
    </source>
</evidence>
<dbReference type="GO" id="GO:0008094">
    <property type="term" value="F:ATP-dependent activity, acting on DNA"/>
    <property type="evidence" value="ECO:0007669"/>
    <property type="project" value="TreeGrafter"/>
</dbReference>
<dbReference type="SUPFAM" id="SSF52540">
    <property type="entry name" value="P-loop containing nucleoside triphosphate hydrolases"/>
    <property type="match status" value="2"/>
</dbReference>
<feature type="compositionally biased region" description="Low complexity" evidence="4">
    <location>
        <begin position="1"/>
        <end position="25"/>
    </location>
</feature>
<feature type="compositionally biased region" description="Acidic residues" evidence="4">
    <location>
        <begin position="1083"/>
        <end position="1095"/>
    </location>
</feature>
<evidence type="ECO:0000256" key="3">
    <source>
        <dbReference type="ARBA" id="ARBA00022840"/>
    </source>
</evidence>
<evidence type="ECO:0000313" key="8">
    <source>
        <dbReference type="Proteomes" id="UP001054902"/>
    </source>
</evidence>
<keyword evidence="1" id="KW-0547">Nucleotide-binding</keyword>
<dbReference type="PANTHER" id="PTHR45626">
    <property type="entry name" value="TRANSCRIPTION TERMINATION FACTOR 2-RELATED"/>
    <property type="match status" value="1"/>
</dbReference>
<dbReference type="SMART" id="SM00490">
    <property type="entry name" value="HELICc"/>
    <property type="match status" value="1"/>
</dbReference>
<keyword evidence="8" id="KW-1185">Reference proteome</keyword>
<dbReference type="AlphaFoldDB" id="A0AAD3CRZ7"/>
<dbReference type="InterPro" id="IPR001650">
    <property type="entry name" value="Helicase_C-like"/>
</dbReference>
<feature type="domain" description="Helicase C-terminal" evidence="6">
    <location>
        <begin position="792"/>
        <end position="953"/>
    </location>
</feature>
<gene>
    <name evidence="7" type="ORF">CTEN210_07498</name>
</gene>
<evidence type="ECO:0000313" key="7">
    <source>
        <dbReference type="EMBL" id="GFH51022.1"/>
    </source>
</evidence>
<feature type="compositionally biased region" description="Acidic residues" evidence="4">
    <location>
        <begin position="1131"/>
        <end position="1140"/>
    </location>
</feature>
<comment type="caution">
    <text evidence="7">The sequence shown here is derived from an EMBL/GenBank/DDBJ whole genome shotgun (WGS) entry which is preliminary data.</text>
</comment>
<dbReference type="Pfam" id="PF00176">
    <property type="entry name" value="SNF2-rel_dom"/>
    <property type="match status" value="1"/>
</dbReference>
<dbReference type="Pfam" id="PF00271">
    <property type="entry name" value="Helicase_C"/>
    <property type="match status" value="1"/>
</dbReference>
<evidence type="ECO:0000259" key="6">
    <source>
        <dbReference type="PROSITE" id="PS51194"/>
    </source>
</evidence>
<dbReference type="GO" id="GO:0005524">
    <property type="term" value="F:ATP binding"/>
    <property type="evidence" value="ECO:0007669"/>
    <property type="project" value="UniProtKB-KW"/>
</dbReference>
<dbReference type="EMBL" id="BLLK01000045">
    <property type="protein sequence ID" value="GFH51022.1"/>
    <property type="molecule type" value="Genomic_DNA"/>
</dbReference>
<accession>A0AAD3CRZ7</accession>
<dbReference type="InterPro" id="IPR014001">
    <property type="entry name" value="Helicase_ATP-bd"/>
</dbReference>
<feature type="region of interest" description="Disordered" evidence="4">
    <location>
        <begin position="1129"/>
        <end position="1166"/>
    </location>
</feature>
<dbReference type="GO" id="GO:0005634">
    <property type="term" value="C:nucleus"/>
    <property type="evidence" value="ECO:0007669"/>
    <property type="project" value="TreeGrafter"/>
</dbReference>
<protein>
    <submittedName>
        <fullName evidence="7">Uncharacterized protein</fullName>
    </submittedName>
</protein>
<keyword evidence="3" id="KW-0067">ATP-binding</keyword>